<name>A0ABU1JPH2_9PROT</name>
<keyword evidence="9" id="KW-0732">Signal</keyword>
<sequence>MKVVVALAIAGLALPAAARAQVADPARGEEIFDECSGCHSIEAGTNRYGPSLHAVVGRRSGAIGDFDYSDAMRASRLVWTEATLDRWLTNPRALVPGTRMDFPGPPQRQDRRDVIAYLEAAGGAP</sequence>
<dbReference type="Proteomes" id="UP001262410">
    <property type="component" value="Unassembled WGS sequence"/>
</dbReference>
<dbReference type="Pfam" id="PF00034">
    <property type="entry name" value="Cytochrom_C"/>
    <property type="match status" value="1"/>
</dbReference>
<accession>A0ABU1JPH2</accession>
<evidence type="ECO:0000313" key="11">
    <source>
        <dbReference type="EMBL" id="MDR6290518.1"/>
    </source>
</evidence>
<evidence type="ECO:0000256" key="5">
    <source>
        <dbReference type="ARBA" id="ARBA00022723"/>
    </source>
</evidence>
<keyword evidence="2" id="KW-0813">Transport</keyword>
<evidence type="ECO:0000313" key="12">
    <source>
        <dbReference type="Proteomes" id="UP001262410"/>
    </source>
</evidence>
<keyword evidence="7 8" id="KW-0408">Iron</keyword>
<reference evidence="11 12" key="1">
    <citation type="submission" date="2023-07" db="EMBL/GenBank/DDBJ databases">
        <title>Sorghum-associated microbial communities from plants grown in Nebraska, USA.</title>
        <authorList>
            <person name="Schachtman D."/>
        </authorList>
    </citation>
    <scope>NUCLEOTIDE SEQUENCE [LARGE SCALE GENOMIC DNA]</scope>
    <source>
        <strain evidence="11 12">584</strain>
    </source>
</reference>
<keyword evidence="3" id="KW-0602">Photosynthesis</keyword>
<keyword evidence="12" id="KW-1185">Reference proteome</keyword>
<dbReference type="PROSITE" id="PS51007">
    <property type="entry name" value="CYTC"/>
    <property type="match status" value="1"/>
</dbReference>
<protein>
    <submittedName>
        <fullName evidence="11">Cytochrome c</fullName>
    </submittedName>
</protein>
<dbReference type="PANTHER" id="PTHR11961">
    <property type="entry name" value="CYTOCHROME C"/>
    <property type="match status" value="1"/>
</dbReference>
<dbReference type="PRINTS" id="PR00604">
    <property type="entry name" value="CYTCHRMECIAB"/>
</dbReference>
<keyword evidence="6" id="KW-0249">Electron transport</keyword>
<keyword evidence="5 8" id="KW-0479">Metal-binding</keyword>
<evidence type="ECO:0000259" key="10">
    <source>
        <dbReference type="PROSITE" id="PS51007"/>
    </source>
</evidence>
<gene>
    <name evidence="11" type="ORF">E9232_003044</name>
</gene>
<evidence type="ECO:0000256" key="6">
    <source>
        <dbReference type="ARBA" id="ARBA00022982"/>
    </source>
</evidence>
<dbReference type="InterPro" id="IPR036909">
    <property type="entry name" value="Cyt_c-like_dom_sf"/>
</dbReference>
<feature type="signal peptide" evidence="9">
    <location>
        <begin position="1"/>
        <end position="20"/>
    </location>
</feature>
<dbReference type="Gene3D" id="1.10.760.10">
    <property type="entry name" value="Cytochrome c-like domain"/>
    <property type="match status" value="1"/>
</dbReference>
<evidence type="ECO:0000256" key="4">
    <source>
        <dbReference type="ARBA" id="ARBA00022617"/>
    </source>
</evidence>
<organism evidence="11 12">
    <name type="scientific">Inquilinus ginsengisoli</name>
    <dbReference type="NCBI Taxonomy" id="363840"/>
    <lineage>
        <taxon>Bacteria</taxon>
        <taxon>Pseudomonadati</taxon>
        <taxon>Pseudomonadota</taxon>
        <taxon>Alphaproteobacteria</taxon>
        <taxon>Rhodospirillales</taxon>
        <taxon>Rhodospirillaceae</taxon>
        <taxon>Inquilinus</taxon>
    </lineage>
</organism>
<comment type="caution">
    <text evidence="11">The sequence shown here is derived from an EMBL/GenBank/DDBJ whole genome shotgun (WGS) entry which is preliminary data.</text>
</comment>
<dbReference type="RefSeq" id="WP_309794983.1">
    <property type="nucleotide sequence ID" value="NZ_JAVDPW010000005.1"/>
</dbReference>
<dbReference type="SUPFAM" id="SSF46626">
    <property type="entry name" value="Cytochrome c"/>
    <property type="match status" value="1"/>
</dbReference>
<keyword evidence="4 8" id="KW-0349">Heme</keyword>
<dbReference type="EMBL" id="JAVDPW010000005">
    <property type="protein sequence ID" value="MDR6290518.1"/>
    <property type="molecule type" value="Genomic_DNA"/>
</dbReference>
<comment type="function">
    <text evidence="1">Cytochrome c2 is found mainly in purple, non-sulfur, photosynthetic bacteria where it functions as the electron donor to the oxidized bacteriochlorophyll in the photophosphorylation pathway. However, it may also have a role in the respiratory chain and is found in some non-photosynthetic bacteria.</text>
</comment>
<dbReference type="InterPro" id="IPR009056">
    <property type="entry name" value="Cyt_c-like_dom"/>
</dbReference>
<feature type="domain" description="Cytochrome c" evidence="10">
    <location>
        <begin position="23"/>
        <end position="122"/>
    </location>
</feature>
<proteinExistence type="predicted"/>
<feature type="chain" id="PRO_5045920234" evidence="9">
    <location>
        <begin position="21"/>
        <end position="125"/>
    </location>
</feature>
<evidence type="ECO:0000256" key="2">
    <source>
        <dbReference type="ARBA" id="ARBA00022448"/>
    </source>
</evidence>
<evidence type="ECO:0000256" key="1">
    <source>
        <dbReference type="ARBA" id="ARBA00003590"/>
    </source>
</evidence>
<evidence type="ECO:0000256" key="8">
    <source>
        <dbReference type="PROSITE-ProRule" id="PRU00433"/>
    </source>
</evidence>
<evidence type="ECO:0000256" key="9">
    <source>
        <dbReference type="SAM" id="SignalP"/>
    </source>
</evidence>
<evidence type="ECO:0000256" key="7">
    <source>
        <dbReference type="ARBA" id="ARBA00023004"/>
    </source>
</evidence>
<evidence type="ECO:0000256" key="3">
    <source>
        <dbReference type="ARBA" id="ARBA00022531"/>
    </source>
</evidence>
<dbReference type="InterPro" id="IPR002327">
    <property type="entry name" value="Cyt_c_1A/1B"/>
</dbReference>